<feature type="non-terminal residue" evidence="1">
    <location>
        <position position="1"/>
    </location>
</feature>
<dbReference type="EMBL" id="LAZR01064001">
    <property type="protein sequence ID" value="KKK58402.1"/>
    <property type="molecule type" value="Genomic_DNA"/>
</dbReference>
<name>A0A0F8WNH7_9ZZZZ</name>
<comment type="caution">
    <text evidence="1">The sequence shown here is derived from an EMBL/GenBank/DDBJ whole genome shotgun (WGS) entry which is preliminary data.</text>
</comment>
<accession>A0A0F8WNH7</accession>
<evidence type="ECO:0000313" key="1">
    <source>
        <dbReference type="EMBL" id="KKK58402.1"/>
    </source>
</evidence>
<evidence type="ECO:0008006" key="2">
    <source>
        <dbReference type="Google" id="ProtNLM"/>
    </source>
</evidence>
<protein>
    <recommendedName>
        <fullName evidence="2">Glycoside hydrolase 123 C-terminal domain-containing protein</fullName>
    </recommendedName>
</protein>
<sequence length="312" mass="35498">TGLSNLMTGLKLTDMETCYKMFKREVLQSLELEQDRFGFEPEITAKVARLDDEVINKAYAEGVRQFAQFLKTKKGWPEVALMHYDEPTERLMPEATFRYKQIKEVAPNIRVYGVTMNRLNWAKMLAPISDILVCNGDYARISDLGKVTGDAVWGYSGATAVTGFGGARFKMGLQLWRYDLGSHWFWCYDFFPGNPWDEFDSHTGDANWVTAYPGVEKGSHVPTLAWEGFREAWDDMRYAATVEKLLGQHKGALRDKIAADYAAFRKNLPKGRDLTALSGGQDDFYATLPGYNKLSQLRAKLVGWIDQLRQLK</sequence>
<dbReference type="AlphaFoldDB" id="A0A0F8WNH7"/>
<reference evidence="1" key="1">
    <citation type="journal article" date="2015" name="Nature">
        <title>Complex archaea that bridge the gap between prokaryotes and eukaryotes.</title>
        <authorList>
            <person name="Spang A."/>
            <person name="Saw J.H."/>
            <person name="Jorgensen S.L."/>
            <person name="Zaremba-Niedzwiedzka K."/>
            <person name="Martijn J."/>
            <person name="Lind A.E."/>
            <person name="van Eijk R."/>
            <person name="Schleper C."/>
            <person name="Guy L."/>
            <person name="Ettema T.J."/>
        </authorList>
    </citation>
    <scope>NUCLEOTIDE SEQUENCE</scope>
</reference>
<proteinExistence type="predicted"/>
<gene>
    <name evidence="1" type="ORF">LCGC14_3044800</name>
</gene>
<organism evidence="1">
    <name type="scientific">marine sediment metagenome</name>
    <dbReference type="NCBI Taxonomy" id="412755"/>
    <lineage>
        <taxon>unclassified sequences</taxon>
        <taxon>metagenomes</taxon>
        <taxon>ecological metagenomes</taxon>
    </lineage>
</organism>